<evidence type="ECO:0000256" key="2">
    <source>
        <dbReference type="ARBA" id="ARBA00005464"/>
    </source>
</evidence>
<dbReference type="PIRSF" id="PIRSF003095">
    <property type="entry name" value="Trigger_factor"/>
    <property type="match status" value="1"/>
</dbReference>
<sequence length="466" mass="51481">MPSTFEKLSPTRVKLTVEIPFADLKPHLDKAYKEIAQSVNIPGFRKGKVPAAVIDQRFGRGVVLQEAINEALPIAYQQAVTEAGVVPLAQPEIDVTRLEDNELVEFVAEVDVRPEFDLPDFSAIKAEVDALGDQEEQVEERINLLRKRFATITEVDRKAKKGDVVTIDLTASQDGEELDEAATTGFKLTIGEDQGMIEGLDEAVRGLKAGESATFTSTLVGGPQRGQEAEITVTVTQVAEEELPALDEEFAQNISEFDTVEEMREDLARAVEAQAKAEQLAEARDKVLEAVLEKVEIELPEGVLSRELEARRAQISEQLARAGLDVETYLAQAEDEDAKDAEEFWAQVDERSTQALKAQLLLDRYADENEVPVAQQELTELILRRAAESQTTPQDVMNHMIEHNHMGEWMQEIRRGKALAAICEAATVVDSEGNTIEMAPEAPADVEVLEEAEPVEDGEPEVDEKE</sequence>
<evidence type="ECO:0000256" key="5">
    <source>
        <dbReference type="ARBA" id="ARBA00022618"/>
    </source>
</evidence>
<dbReference type="PANTHER" id="PTHR30560">
    <property type="entry name" value="TRIGGER FACTOR CHAPERONE AND PEPTIDYL-PROLYL CIS/TRANS ISOMERASE"/>
    <property type="match status" value="1"/>
</dbReference>
<evidence type="ECO:0000256" key="12">
    <source>
        <dbReference type="PROSITE-ProRule" id="PRU00277"/>
    </source>
</evidence>
<dbReference type="NCBIfam" id="TIGR00115">
    <property type="entry name" value="tig"/>
    <property type="match status" value="1"/>
</dbReference>
<dbReference type="GO" id="GO:0043335">
    <property type="term" value="P:protein unfolding"/>
    <property type="evidence" value="ECO:0007669"/>
    <property type="project" value="TreeGrafter"/>
</dbReference>
<keyword evidence="5 11" id="KW-0132">Cell division</keyword>
<evidence type="ECO:0000256" key="8">
    <source>
        <dbReference type="ARBA" id="ARBA00023235"/>
    </source>
</evidence>
<dbReference type="HAMAP" id="MF_00303">
    <property type="entry name" value="Trigger_factor_Tig"/>
    <property type="match status" value="1"/>
</dbReference>
<evidence type="ECO:0000256" key="11">
    <source>
        <dbReference type="HAMAP-Rule" id="MF_00303"/>
    </source>
</evidence>
<dbReference type="GO" id="GO:0043022">
    <property type="term" value="F:ribosome binding"/>
    <property type="evidence" value="ECO:0007669"/>
    <property type="project" value="TreeGrafter"/>
</dbReference>
<dbReference type="InterPro" id="IPR008881">
    <property type="entry name" value="Trigger_fac_ribosome-bd_bac"/>
</dbReference>
<comment type="caution">
    <text evidence="17">The sequence shown here is derived from an EMBL/GenBank/DDBJ whole genome shotgun (WGS) entry which is preliminary data.</text>
</comment>
<reference evidence="17 18" key="1">
    <citation type="submission" date="2018-11" db="EMBL/GenBank/DDBJ databases">
        <title>Genomes From Bacteria Associated with the Canine Oral Cavity: a Test Case for Automated Genome-Based Taxonomic Assignment.</title>
        <authorList>
            <person name="Coil D.A."/>
            <person name="Jospin G."/>
            <person name="Darling A.E."/>
            <person name="Wallis C."/>
            <person name="Davis I.J."/>
            <person name="Harris S."/>
            <person name="Eisen J.A."/>
            <person name="Holcombe L.J."/>
            <person name="O'Flynn C."/>
        </authorList>
    </citation>
    <scope>NUCLEOTIDE SEQUENCE [LARGE SCALE GENOMIC DNA]</scope>
    <source>
        <strain evidence="17 18">OH887_COT-365</strain>
    </source>
</reference>
<evidence type="ECO:0000256" key="13">
    <source>
        <dbReference type="RuleBase" id="RU003914"/>
    </source>
</evidence>
<evidence type="ECO:0000256" key="9">
    <source>
        <dbReference type="ARBA" id="ARBA00023306"/>
    </source>
</evidence>
<feature type="coiled-coil region" evidence="14">
    <location>
        <begin position="260"/>
        <end position="290"/>
    </location>
</feature>
<accession>A0A3P1T6H0</accession>
<dbReference type="RefSeq" id="WP_124844750.1">
    <property type="nucleotide sequence ID" value="NZ_RQZG01000008.1"/>
</dbReference>
<dbReference type="InterPro" id="IPR008880">
    <property type="entry name" value="Trigger_fac_C"/>
</dbReference>
<evidence type="ECO:0000256" key="1">
    <source>
        <dbReference type="ARBA" id="ARBA00000971"/>
    </source>
</evidence>
<evidence type="ECO:0000256" key="7">
    <source>
        <dbReference type="ARBA" id="ARBA00023186"/>
    </source>
</evidence>
<dbReference type="GO" id="GO:0005737">
    <property type="term" value="C:cytoplasm"/>
    <property type="evidence" value="ECO:0007669"/>
    <property type="project" value="UniProtKB-SubCell"/>
</dbReference>
<evidence type="ECO:0000313" key="17">
    <source>
        <dbReference type="EMBL" id="RRD04974.1"/>
    </source>
</evidence>
<dbReference type="SUPFAM" id="SSF109998">
    <property type="entry name" value="Triger factor/SurA peptide-binding domain-like"/>
    <property type="match status" value="1"/>
</dbReference>
<name>A0A3P1T6H0_9ACTN</name>
<comment type="function">
    <text evidence="11">Involved in protein export. Acts as a chaperone by maintaining the newly synthesized protein in an open conformation. Functions as a peptidyl-prolyl cis-trans isomerase.</text>
</comment>
<comment type="subcellular location">
    <subcellularLocation>
        <location evidence="11">Cytoplasm</location>
    </subcellularLocation>
    <text evidence="11">About half TF is bound to the ribosome near the polypeptide exit tunnel while the other half is free in the cytoplasm.</text>
</comment>
<comment type="domain">
    <text evidence="11">Consists of 3 domains; the N-terminus binds the ribosome, the middle domain has PPIase activity, while the C-terminus has intrinsic chaperone activity on its own.</text>
</comment>
<comment type="catalytic activity">
    <reaction evidence="1 11 12">
        <text>[protein]-peptidylproline (omega=180) = [protein]-peptidylproline (omega=0)</text>
        <dbReference type="Rhea" id="RHEA:16237"/>
        <dbReference type="Rhea" id="RHEA-COMP:10747"/>
        <dbReference type="Rhea" id="RHEA-COMP:10748"/>
        <dbReference type="ChEBI" id="CHEBI:83833"/>
        <dbReference type="ChEBI" id="CHEBI:83834"/>
        <dbReference type="EC" id="5.2.1.8"/>
    </reaction>
</comment>
<feature type="region of interest" description="Disordered" evidence="15">
    <location>
        <begin position="441"/>
        <end position="466"/>
    </location>
</feature>
<dbReference type="OrthoDB" id="9767721at2"/>
<proteinExistence type="inferred from homology"/>
<gene>
    <name evidence="11" type="primary">tig</name>
    <name evidence="17" type="ORF">EII34_08625</name>
</gene>
<dbReference type="GO" id="GO:0015031">
    <property type="term" value="P:protein transport"/>
    <property type="evidence" value="ECO:0007669"/>
    <property type="project" value="UniProtKB-UniRule"/>
</dbReference>
<dbReference type="PANTHER" id="PTHR30560:SF3">
    <property type="entry name" value="TRIGGER FACTOR-LIKE PROTEIN TIG, CHLOROPLASTIC"/>
    <property type="match status" value="1"/>
</dbReference>
<dbReference type="Pfam" id="PF05697">
    <property type="entry name" value="Trigger_N"/>
    <property type="match status" value="1"/>
</dbReference>
<organism evidence="17 18">
    <name type="scientific">Arachnia propionica</name>
    <dbReference type="NCBI Taxonomy" id="1750"/>
    <lineage>
        <taxon>Bacteria</taxon>
        <taxon>Bacillati</taxon>
        <taxon>Actinomycetota</taxon>
        <taxon>Actinomycetes</taxon>
        <taxon>Propionibacteriales</taxon>
        <taxon>Propionibacteriaceae</taxon>
        <taxon>Arachnia</taxon>
    </lineage>
</organism>
<dbReference type="PROSITE" id="PS50059">
    <property type="entry name" value="FKBP_PPIASE"/>
    <property type="match status" value="1"/>
</dbReference>
<dbReference type="InterPro" id="IPR036611">
    <property type="entry name" value="Trigger_fac_ribosome-bd_sf"/>
</dbReference>
<dbReference type="EC" id="5.2.1.8" evidence="3 11"/>
<dbReference type="Gene3D" id="3.30.70.1050">
    <property type="entry name" value="Trigger factor ribosome-binding domain"/>
    <property type="match status" value="1"/>
</dbReference>
<dbReference type="GO" id="GO:0051301">
    <property type="term" value="P:cell division"/>
    <property type="evidence" value="ECO:0007669"/>
    <property type="project" value="UniProtKB-KW"/>
</dbReference>
<dbReference type="GO" id="GO:0003755">
    <property type="term" value="F:peptidyl-prolyl cis-trans isomerase activity"/>
    <property type="evidence" value="ECO:0007669"/>
    <property type="project" value="UniProtKB-UniRule"/>
</dbReference>
<dbReference type="InterPro" id="IPR001179">
    <property type="entry name" value="PPIase_FKBP_dom"/>
</dbReference>
<dbReference type="InterPro" id="IPR046357">
    <property type="entry name" value="PPIase_dom_sf"/>
</dbReference>
<evidence type="ECO:0000256" key="15">
    <source>
        <dbReference type="SAM" id="MobiDB-lite"/>
    </source>
</evidence>
<dbReference type="Pfam" id="PF00254">
    <property type="entry name" value="FKBP_C"/>
    <property type="match status" value="1"/>
</dbReference>
<dbReference type="Pfam" id="PF05698">
    <property type="entry name" value="Trigger_C"/>
    <property type="match status" value="1"/>
</dbReference>
<dbReference type="SUPFAM" id="SSF102735">
    <property type="entry name" value="Trigger factor ribosome-binding domain"/>
    <property type="match status" value="1"/>
</dbReference>
<keyword evidence="9 11" id="KW-0131">Cell cycle</keyword>
<keyword evidence="6 11" id="KW-0697">Rotamase</keyword>
<evidence type="ECO:0000256" key="6">
    <source>
        <dbReference type="ARBA" id="ARBA00023110"/>
    </source>
</evidence>
<evidence type="ECO:0000256" key="4">
    <source>
        <dbReference type="ARBA" id="ARBA00016902"/>
    </source>
</evidence>
<dbReference type="Proteomes" id="UP000280819">
    <property type="component" value="Unassembled WGS sequence"/>
</dbReference>
<dbReference type="Gene3D" id="3.10.50.40">
    <property type="match status" value="1"/>
</dbReference>
<keyword evidence="8 11" id="KW-0413">Isomerase</keyword>
<comment type="similarity">
    <text evidence="2 11 13">Belongs to the FKBP-type PPIase family. Tig subfamily.</text>
</comment>
<dbReference type="InterPro" id="IPR005215">
    <property type="entry name" value="Trig_fac"/>
</dbReference>
<dbReference type="GO" id="GO:0051083">
    <property type="term" value="P:'de novo' cotranslational protein folding"/>
    <property type="evidence" value="ECO:0007669"/>
    <property type="project" value="TreeGrafter"/>
</dbReference>
<dbReference type="SUPFAM" id="SSF54534">
    <property type="entry name" value="FKBP-like"/>
    <property type="match status" value="1"/>
</dbReference>
<feature type="domain" description="PPIase FKBP-type" evidence="16">
    <location>
        <begin position="162"/>
        <end position="216"/>
    </location>
</feature>
<dbReference type="EMBL" id="RQZG01000008">
    <property type="protein sequence ID" value="RRD04974.1"/>
    <property type="molecule type" value="Genomic_DNA"/>
</dbReference>
<dbReference type="InterPro" id="IPR027304">
    <property type="entry name" value="Trigger_fact/SurA_dom_sf"/>
</dbReference>
<evidence type="ECO:0000313" key="18">
    <source>
        <dbReference type="Proteomes" id="UP000280819"/>
    </source>
</evidence>
<feature type="compositionally biased region" description="Acidic residues" evidence="15">
    <location>
        <begin position="447"/>
        <end position="466"/>
    </location>
</feature>
<dbReference type="AlphaFoldDB" id="A0A3P1T6H0"/>
<keyword evidence="14" id="KW-0175">Coiled coil</keyword>
<protein>
    <recommendedName>
        <fullName evidence="4 11">Trigger factor</fullName>
        <shortName evidence="11">TF</shortName>
        <ecNumber evidence="3 11">5.2.1.8</ecNumber>
    </recommendedName>
    <alternativeName>
        <fullName evidence="10 11">PPIase</fullName>
    </alternativeName>
</protein>
<dbReference type="GO" id="GO:0044183">
    <property type="term" value="F:protein folding chaperone"/>
    <property type="evidence" value="ECO:0007669"/>
    <property type="project" value="TreeGrafter"/>
</dbReference>
<evidence type="ECO:0000259" key="16">
    <source>
        <dbReference type="PROSITE" id="PS50059"/>
    </source>
</evidence>
<dbReference type="Gene3D" id="1.10.3120.10">
    <property type="entry name" value="Trigger factor, C-terminal domain"/>
    <property type="match status" value="1"/>
</dbReference>
<evidence type="ECO:0000256" key="3">
    <source>
        <dbReference type="ARBA" id="ARBA00013194"/>
    </source>
</evidence>
<evidence type="ECO:0000256" key="10">
    <source>
        <dbReference type="ARBA" id="ARBA00029986"/>
    </source>
</evidence>
<evidence type="ECO:0000256" key="14">
    <source>
        <dbReference type="SAM" id="Coils"/>
    </source>
</evidence>
<dbReference type="InterPro" id="IPR037041">
    <property type="entry name" value="Trigger_fac_C_sf"/>
</dbReference>
<keyword evidence="11" id="KW-0963">Cytoplasm</keyword>
<keyword evidence="7 11" id="KW-0143">Chaperone</keyword>